<evidence type="ECO:0000313" key="3">
    <source>
        <dbReference type="Proteomes" id="UP001567538"/>
    </source>
</evidence>
<dbReference type="AlphaFoldDB" id="A0ABD1FP91"/>
<evidence type="ECO:0000313" key="2">
    <source>
        <dbReference type="EMBL" id="KAL1533330.1"/>
    </source>
</evidence>
<comment type="caution">
    <text evidence="2">The sequence shown here is derived from an EMBL/GenBank/DDBJ whole genome shotgun (WGS) entry which is preliminary data.</text>
</comment>
<protein>
    <submittedName>
        <fullName evidence="2">Uncharacterized protein</fullName>
    </submittedName>
</protein>
<accession>A0ABD1FP91</accession>
<dbReference type="EMBL" id="JBEAFC010000014">
    <property type="protein sequence ID" value="KAL1533330.1"/>
    <property type="molecule type" value="Genomic_DNA"/>
</dbReference>
<reference evidence="2 3" key="1">
    <citation type="submission" date="2024-06" db="EMBL/GenBank/DDBJ databases">
        <title>A chromosome level genome sequence of Diviner's sage (Salvia divinorum).</title>
        <authorList>
            <person name="Ford S.A."/>
            <person name="Ro D.-K."/>
            <person name="Ness R.W."/>
            <person name="Phillips M.A."/>
        </authorList>
    </citation>
    <scope>NUCLEOTIDE SEQUENCE [LARGE SCALE GENOMIC DNA]</scope>
    <source>
        <strain evidence="2">SAF-2024a</strain>
        <tissue evidence="2">Leaf</tissue>
    </source>
</reference>
<dbReference type="Proteomes" id="UP001567538">
    <property type="component" value="Unassembled WGS sequence"/>
</dbReference>
<feature type="region of interest" description="Disordered" evidence="1">
    <location>
        <begin position="1"/>
        <end position="25"/>
    </location>
</feature>
<proteinExistence type="predicted"/>
<keyword evidence="3" id="KW-1185">Reference proteome</keyword>
<sequence length="77" mass="8157">MGGSSSPAPPPSTSVRQKVVAEDQPPWPKAVTARPVMKIEDDNDKDYAIWNPAPYIGDGGYGAPIPHAKDACCPNQP</sequence>
<gene>
    <name evidence="2" type="ORF">AAHA92_33227</name>
</gene>
<name>A0ABD1FP91_SALDI</name>
<organism evidence="2 3">
    <name type="scientific">Salvia divinorum</name>
    <name type="common">Maria pastora</name>
    <name type="synonym">Diviner's sage</name>
    <dbReference type="NCBI Taxonomy" id="28513"/>
    <lineage>
        <taxon>Eukaryota</taxon>
        <taxon>Viridiplantae</taxon>
        <taxon>Streptophyta</taxon>
        <taxon>Embryophyta</taxon>
        <taxon>Tracheophyta</taxon>
        <taxon>Spermatophyta</taxon>
        <taxon>Magnoliopsida</taxon>
        <taxon>eudicotyledons</taxon>
        <taxon>Gunneridae</taxon>
        <taxon>Pentapetalae</taxon>
        <taxon>asterids</taxon>
        <taxon>lamiids</taxon>
        <taxon>Lamiales</taxon>
        <taxon>Lamiaceae</taxon>
        <taxon>Nepetoideae</taxon>
        <taxon>Mentheae</taxon>
        <taxon>Salviinae</taxon>
        <taxon>Salvia</taxon>
        <taxon>Salvia subgen. Calosphace</taxon>
    </lineage>
</organism>
<evidence type="ECO:0000256" key="1">
    <source>
        <dbReference type="SAM" id="MobiDB-lite"/>
    </source>
</evidence>